<dbReference type="InterPro" id="IPR006311">
    <property type="entry name" value="TAT_signal"/>
</dbReference>
<proteinExistence type="predicted"/>
<dbReference type="PROSITE" id="PS51318">
    <property type="entry name" value="TAT"/>
    <property type="match status" value="1"/>
</dbReference>
<feature type="region of interest" description="Disordered" evidence="1">
    <location>
        <begin position="229"/>
        <end position="264"/>
    </location>
</feature>
<dbReference type="KEGG" id="agv:OJF2_31680"/>
<reference evidence="3 4" key="1">
    <citation type="submission" date="2019-08" db="EMBL/GenBank/DDBJ databases">
        <title>Deep-cultivation of Planctomycetes and their phenomic and genomic characterization uncovers novel biology.</title>
        <authorList>
            <person name="Wiegand S."/>
            <person name="Jogler M."/>
            <person name="Boedeker C."/>
            <person name="Pinto D."/>
            <person name="Vollmers J."/>
            <person name="Rivas-Marin E."/>
            <person name="Kohn T."/>
            <person name="Peeters S.H."/>
            <person name="Heuer A."/>
            <person name="Rast P."/>
            <person name="Oberbeckmann S."/>
            <person name="Bunk B."/>
            <person name="Jeske O."/>
            <person name="Meyerdierks A."/>
            <person name="Storesund J.E."/>
            <person name="Kallscheuer N."/>
            <person name="Luecker S."/>
            <person name="Lage O.M."/>
            <person name="Pohl T."/>
            <person name="Merkel B.J."/>
            <person name="Hornburger P."/>
            <person name="Mueller R.-W."/>
            <person name="Bruemmer F."/>
            <person name="Labrenz M."/>
            <person name="Spormann A.M."/>
            <person name="Op den Camp H."/>
            <person name="Overmann J."/>
            <person name="Amann R."/>
            <person name="Jetten M.S.M."/>
            <person name="Mascher T."/>
            <person name="Medema M.H."/>
            <person name="Devos D.P."/>
            <person name="Kaster A.-K."/>
            <person name="Ovreas L."/>
            <person name="Rohde M."/>
            <person name="Galperin M.Y."/>
            <person name="Jogler C."/>
        </authorList>
    </citation>
    <scope>NUCLEOTIDE SEQUENCE [LARGE SCALE GENOMIC DNA]</scope>
    <source>
        <strain evidence="3 4">OJF2</strain>
    </source>
</reference>
<name>A0A5B9W302_9BACT</name>
<sequence length="385" mass="41831">MTPDHTRREFLQRTGATLLAAPMAARPPREPKPQPVAPVGIARCGPYDVKAVLRELELLADRIGGVRDLVGGKTVAVKVNLVGDVHQATLGKPANRTYQVHPSVVLATAALLDRAGARRIRFVESTHQTTPFREYLRDAGWDLNALTAFRTPVEFEDTRNLGLGKRYHAVKVPWGGSLFPGYEINHAYLNCDAYVSLAKLKNHATAGVTLGMKNNFGVTPIALYGQHEPKEDSTHNRAMFHDGQDRPADGLPQELDPASPRRPTYRVPRHIVDAVGIRPIDLVIIDGVETVSGGEGPWVPGLKVQEPRLLLMGRNPVCTDAVAVAAMGYDPMAAGGTGPFPGDNHLAMAASLGLGSNDPKRIEVVGLPLDQARHPFGWQPSRRWT</sequence>
<gene>
    <name evidence="3" type="ORF">OJF2_31680</name>
</gene>
<dbReference type="Proteomes" id="UP000324233">
    <property type="component" value="Chromosome"/>
</dbReference>
<evidence type="ECO:0000259" key="2">
    <source>
        <dbReference type="Pfam" id="PF04015"/>
    </source>
</evidence>
<keyword evidence="4" id="KW-1185">Reference proteome</keyword>
<protein>
    <recommendedName>
        <fullName evidence="2">DUF362 domain-containing protein</fullName>
    </recommendedName>
</protein>
<dbReference type="AlphaFoldDB" id="A0A5B9W302"/>
<evidence type="ECO:0000256" key="1">
    <source>
        <dbReference type="SAM" id="MobiDB-lite"/>
    </source>
</evidence>
<feature type="compositionally biased region" description="Basic and acidic residues" evidence="1">
    <location>
        <begin position="229"/>
        <end position="248"/>
    </location>
</feature>
<dbReference type="RefSeq" id="WP_168221822.1">
    <property type="nucleotide sequence ID" value="NZ_CP042997.1"/>
</dbReference>
<evidence type="ECO:0000313" key="3">
    <source>
        <dbReference type="EMBL" id="QEH34627.1"/>
    </source>
</evidence>
<dbReference type="EMBL" id="CP042997">
    <property type="protein sequence ID" value="QEH34627.1"/>
    <property type="molecule type" value="Genomic_DNA"/>
</dbReference>
<dbReference type="InterPro" id="IPR007160">
    <property type="entry name" value="DUF362"/>
</dbReference>
<feature type="domain" description="DUF362" evidence="2">
    <location>
        <begin position="75"/>
        <end position="324"/>
    </location>
</feature>
<evidence type="ECO:0000313" key="4">
    <source>
        <dbReference type="Proteomes" id="UP000324233"/>
    </source>
</evidence>
<dbReference type="Pfam" id="PF04015">
    <property type="entry name" value="DUF362"/>
    <property type="match status" value="1"/>
</dbReference>
<organism evidence="3 4">
    <name type="scientific">Aquisphaera giovannonii</name>
    <dbReference type="NCBI Taxonomy" id="406548"/>
    <lineage>
        <taxon>Bacteria</taxon>
        <taxon>Pseudomonadati</taxon>
        <taxon>Planctomycetota</taxon>
        <taxon>Planctomycetia</taxon>
        <taxon>Isosphaerales</taxon>
        <taxon>Isosphaeraceae</taxon>
        <taxon>Aquisphaera</taxon>
    </lineage>
</organism>
<accession>A0A5B9W302</accession>